<dbReference type="Pfam" id="PF25484">
    <property type="entry name" value="DUF7907"/>
    <property type="match status" value="1"/>
</dbReference>
<name>A0A7C8MH28_9PLEO</name>
<keyword evidence="3" id="KW-1185">Reference proteome</keyword>
<dbReference type="Proteomes" id="UP000481861">
    <property type="component" value="Unassembled WGS sequence"/>
</dbReference>
<evidence type="ECO:0000313" key="2">
    <source>
        <dbReference type="EMBL" id="KAF2866945.1"/>
    </source>
</evidence>
<dbReference type="InterPro" id="IPR057229">
    <property type="entry name" value="DUF7907"/>
</dbReference>
<feature type="non-terminal residue" evidence="2">
    <location>
        <position position="1"/>
    </location>
</feature>
<evidence type="ECO:0000259" key="1">
    <source>
        <dbReference type="Pfam" id="PF25484"/>
    </source>
</evidence>
<feature type="non-terminal residue" evidence="2">
    <location>
        <position position="196"/>
    </location>
</feature>
<comment type="caution">
    <text evidence="2">The sequence shown here is derived from an EMBL/GenBank/DDBJ whole genome shotgun (WGS) entry which is preliminary data.</text>
</comment>
<sequence>LAFAASTTAQYWNISSKPFNLVLVSDDASVNGETLSACHTGAAIESLCLSNSTSTSKSEPISAAVFTFNTSVYASDATPFLGPPGLLAYTLNANPAIPSSVQLYVDPITNVALPLLYPGESQQTLLFNKDNFLAIQGYVDDTGSAPVAGEVKGYERWYSCTTYYGGYQYVNLAWTLGDQTPQNPTCIKVWVKRVFI</sequence>
<proteinExistence type="predicted"/>
<feature type="domain" description="DUF7907" evidence="1">
    <location>
        <begin position="16"/>
        <end position="194"/>
    </location>
</feature>
<accession>A0A7C8MH28</accession>
<protein>
    <recommendedName>
        <fullName evidence="1">DUF7907 domain-containing protein</fullName>
    </recommendedName>
</protein>
<reference evidence="2 3" key="1">
    <citation type="submission" date="2020-01" db="EMBL/GenBank/DDBJ databases">
        <authorList>
            <consortium name="DOE Joint Genome Institute"/>
            <person name="Haridas S."/>
            <person name="Albert R."/>
            <person name="Binder M."/>
            <person name="Bloem J."/>
            <person name="Labutti K."/>
            <person name="Salamov A."/>
            <person name="Andreopoulos B."/>
            <person name="Baker S.E."/>
            <person name="Barry K."/>
            <person name="Bills G."/>
            <person name="Bluhm B.H."/>
            <person name="Cannon C."/>
            <person name="Castanera R."/>
            <person name="Culley D.E."/>
            <person name="Daum C."/>
            <person name="Ezra D."/>
            <person name="Gonzalez J.B."/>
            <person name="Henrissat B."/>
            <person name="Kuo A."/>
            <person name="Liang C."/>
            <person name="Lipzen A."/>
            <person name="Lutzoni F."/>
            <person name="Magnuson J."/>
            <person name="Mondo S."/>
            <person name="Nolan M."/>
            <person name="Ohm R."/>
            <person name="Pangilinan J."/>
            <person name="Park H.-J.H."/>
            <person name="Ramirez L."/>
            <person name="Alfaro M."/>
            <person name="Sun H."/>
            <person name="Tritt A."/>
            <person name="Yoshinaga Y."/>
            <person name="Zwiers L.-H.L."/>
            <person name="Turgeon B.G."/>
            <person name="Goodwin S.B."/>
            <person name="Spatafora J.W."/>
            <person name="Crous P.W."/>
            <person name="Grigoriev I.V."/>
        </authorList>
    </citation>
    <scope>NUCLEOTIDE SEQUENCE [LARGE SCALE GENOMIC DNA]</scope>
    <source>
        <strain evidence="2 3">CBS 611.86</strain>
    </source>
</reference>
<dbReference type="EMBL" id="JAADJZ010000025">
    <property type="protein sequence ID" value="KAF2866945.1"/>
    <property type="molecule type" value="Genomic_DNA"/>
</dbReference>
<dbReference type="OrthoDB" id="3515453at2759"/>
<evidence type="ECO:0000313" key="3">
    <source>
        <dbReference type="Proteomes" id="UP000481861"/>
    </source>
</evidence>
<dbReference type="AlphaFoldDB" id="A0A7C8MH28"/>
<gene>
    <name evidence="2" type="ORF">BDV95DRAFT_443246</name>
</gene>
<organism evidence="2 3">
    <name type="scientific">Massariosphaeria phaeospora</name>
    <dbReference type="NCBI Taxonomy" id="100035"/>
    <lineage>
        <taxon>Eukaryota</taxon>
        <taxon>Fungi</taxon>
        <taxon>Dikarya</taxon>
        <taxon>Ascomycota</taxon>
        <taxon>Pezizomycotina</taxon>
        <taxon>Dothideomycetes</taxon>
        <taxon>Pleosporomycetidae</taxon>
        <taxon>Pleosporales</taxon>
        <taxon>Pleosporales incertae sedis</taxon>
        <taxon>Massariosphaeria</taxon>
    </lineage>
</organism>